<reference evidence="1" key="1">
    <citation type="submission" date="2021-03" db="EMBL/GenBank/DDBJ databases">
        <title>Chromosome level genome of the anhydrobiotic midge Polypedilum vanderplanki.</title>
        <authorList>
            <person name="Yoshida Y."/>
            <person name="Kikawada T."/>
            <person name="Gusev O."/>
        </authorList>
    </citation>
    <scope>NUCLEOTIDE SEQUENCE</scope>
    <source>
        <strain evidence="1">NIAS01</strain>
        <tissue evidence="1">Whole body or cell culture</tissue>
    </source>
</reference>
<dbReference type="AlphaFoldDB" id="A0A9J6CSY1"/>
<proteinExistence type="predicted"/>
<dbReference type="OrthoDB" id="7755164at2759"/>
<name>A0A9J6CSY1_POLVA</name>
<evidence type="ECO:0000313" key="1">
    <source>
        <dbReference type="EMBL" id="KAG5685096.1"/>
    </source>
</evidence>
<gene>
    <name evidence="1" type="ORF">PVAND_014297</name>
</gene>
<dbReference type="Proteomes" id="UP001107558">
    <property type="component" value="Chromosome 1"/>
</dbReference>
<organism evidence="1 2">
    <name type="scientific">Polypedilum vanderplanki</name>
    <name type="common">Sleeping chironomid midge</name>
    <dbReference type="NCBI Taxonomy" id="319348"/>
    <lineage>
        <taxon>Eukaryota</taxon>
        <taxon>Metazoa</taxon>
        <taxon>Ecdysozoa</taxon>
        <taxon>Arthropoda</taxon>
        <taxon>Hexapoda</taxon>
        <taxon>Insecta</taxon>
        <taxon>Pterygota</taxon>
        <taxon>Neoptera</taxon>
        <taxon>Endopterygota</taxon>
        <taxon>Diptera</taxon>
        <taxon>Nematocera</taxon>
        <taxon>Chironomoidea</taxon>
        <taxon>Chironomidae</taxon>
        <taxon>Chironominae</taxon>
        <taxon>Polypedilum</taxon>
        <taxon>Polypedilum</taxon>
    </lineage>
</organism>
<comment type="caution">
    <text evidence="1">The sequence shown here is derived from an EMBL/GenBank/DDBJ whole genome shotgun (WGS) entry which is preliminary data.</text>
</comment>
<accession>A0A9J6CSY1</accession>
<evidence type="ECO:0000313" key="2">
    <source>
        <dbReference type="Proteomes" id="UP001107558"/>
    </source>
</evidence>
<protein>
    <submittedName>
        <fullName evidence="1">Uncharacterized protein</fullName>
    </submittedName>
</protein>
<sequence>MFNNNYLSESEVEDQEILQNDNIELDSNVVNENVYYNNKDESKVKEHLVEMGFECLVPLFINEYIDLEVFYNLNASLIQSILKNFPVGFTYKFEKAYTHWRSNNDDLIAMSSVISSNENVDISLKFMKGCILNILNSDEESKRFLEALDVSNPFTKNERKELMKHIIAYFYRKKITLRKDQIKKLADCIEKDFPHEKSSSYFNPDTGNGKLYHKFHNELKSMKREKLMPSSSLKRKRIEEKEVANSNLFSESELKSDKFVQQSAANLDFVLLKQHWIISSKVRNYHFRNEKNKASLFDNYKTLLRPDGHILISLDFGVLYPDHLDFINEWKLNFIKFEKILRRDGKDDISYDKFSQNQRVAFLMYALHCYLYSPGMKFVNGSRIRPTRQDTFEFFLLLCTTENAMEEEHQIWLNKIKSRNLTQQAIIIGYGTSFENIQDKFCVCIENTKYIFNSLILAIECLLKVYYVFDIEFPIINSQCYIFLSKKFLGLKSNMKTVKGSKVNELLNAFQ</sequence>
<dbReference type="EMBL" id="JADBJN010000001">
    <property type="protein sequence ID" value="KAG5685096.1"/>
    <property type="molecule type" value="Genomic_DNA"/>
</dbReference>
<keyword evidence="2" id="KW-1185">Reference proteome</keyword>